<dbReference type="STRING" id="1392255.A0A2I1C1C5"/>
<dbReference type="EMBL" id="MSZS01000006">
    <property type="protein sequence ID" value="PKX91393.1"/>
    <property type="molecule type" value="Genomic_DNA"/>
</dbReference>
<dbReference type="Gene3D" id="3.40.50.150">
    <property type="entry name" value="Vaccinia Virus protein VP39"/>
    <property type="match status" value="1"/>
</dbReference>
<evidence type="ECO:0000313" key="1">
    <source>
        <dbReference type="EMBL" id="PKX91393.1"/>
    </source>
</evidence>
<comment type="caution">
    <text evidence="1">The sequence shown here is derived from an EMBL/GenBank/DDBJ whole genome shotgun (WGS) entry which is preliminary data.</text>
</comment>
<reference evidence="2" key="1">
    <citation type="journal article" date="2018" name="Proc. Natl. Acad. Sci. U.S.A.">
        <title>Linking secondary metabolites to gene clusters through genome sequencing of six diverse Aspergillus species.</title>
        <authorList>
            <person name="Kaerboelling I."/>
            <person name="Vesth T.C."/>
            <person name="Frisvad J.C."/>
            <person name="Nybo J.L."/>
            <person name="Theobald S."/>
            <person name="Kuo A."/>
            <person name="Bowyer P."/>
            <person name="Matsuda Y."/>
            <person name="Mondo S."/>
            <person name="Lyhne E.K."/>
            <person name="Kogle M.E."/>
            <person name="Clum A."/>
            <person name="Lipzen A."/>
            <person name="Salamov A."/>
            <person name="Ngan C.Y."/>
            <person name="Daum C."/>
            <person name="Chiniquy J."/>
            <person name="Barry K."/>
            <person name="LaButti K."/>
            <person name="Haridas S."/>
            <person name="Simmons B.A."/>
            <person name="Magnuson J.K."/>
            <person name="Mortensen U.H."/>
            <person name="Larsen T.O."/>
            <person name="Grigoriev I.V."/>
            <person name="Baker S.E."/>
            <person name="Andersen M.R."/>
        </authorList>
    </citation>
    <scope>NUCLEOTIDE SEQUENCE [LARGE SCALE GENOMIC DNA]</scope>
    <source>
        <strain evidence="2">IBT 16806</strain>
    </source>
</reference>
<gene>
    <name evidence="1" type="ORF">P174DRAFT_373726</name>
</gene>
<keyword evidence="2" id="KW-1185">Reference proteome</keyword>
<protein>
    <recommendedName>
        <fullName evidence="3">S-adenosyl-L-methionine-dependent methyltransferase</fullName>
    </recommendedName>
</protein>
<dbReference type="OrthoDB" id="2013972at2759"/>
<dbReference type="RefSeq" id="XP_024679988.1">
    <property type="nucleotide sequence ID" value="XM_024822524.1"/>
</dbReference>
<dbReference type="CDD" id="cd02440">
    <property type="entry name" value="AdoMet_MTases"/>
    <property type="match status" value="1"/>
</dbReference>
<dbReference type="Pfam" id="PF13489">
    <property type="entry name" value="Methyltransf_23"/>
    <property type="match status" value="1"/>
</dbReference>
<organism evidence="1 2">
    <name type="scientific">Aspergillus novofumigatus (strain IBT 16806)</name>
    <dbReference type="NCBI Taxonomy" id="1392255"/>
    <lineage>
        <taxon>Eukaryota</taxon>
        <taxon>Fungi</taxon>
        <taxon>Dikarya</taxon>
        <taxon>Ascomycota</taxon>
        <taxon>Pezizomycotina</taxon>
        <taxon>Eurotiomycetes</taxon>
        <taxon>Eurotiomycetidae</taxon>
        <taxon>Eurotiales</taxon>
        <taxon>Aspergillaceae</taxon>
        <taxon>Aspergillus</taxon>
        <taxon>Aspergillus subgen. Fumigati</taxon>
    </lineage>
</organism>
<accession>A0A2I1C1C5</accession>
<name>A0A2I1C1C5_ASPN1</name>
<proteinExistence type="predicted"/>
<feature type="non-terminal residue" evidence="1">
    <location>
        <position position="1"/>
    </location>
</feature>
<sequence length="138" mass="16148">YMLLCDEIEQDHLDFMHALFKIALCSARVIHVPHTFNGRFLDLGFGTGVWAIEMEKAYPNAYVLGVDMSAIQPHFRPLNCVFEVPFDHELPWLIGEGRWDVIHMQIECGSIRIFGHLRCDIWFEQLEVNFEPRCNDRP</sequence>
<evidence type="ECO:0000313" key="2">
    <source>
        <dbReference type="Proteomes" id="UP000234474"/>
    </source>
</evidence>
<dbReference type="Proteomes" id="UP000234474">
    <property type="component" value="Unassembled WGS sequence"/>
</dbReference>
<evidence type="ECO:0008006" key="3">
    <source>
        <dbReference type="Google" id="ProtNLM"/>
    </source>
</evidence>
<dbReference type="VEuPathDB" id="FungiDB:P174DRAFT_373726"/>
<dbReference type="InterPro" id="IPR029063">
    <property type="entry name" value="SAM-dependent_MTases_sf"/>
</dbReference>
<dbReference type="GeneID" id="36529850"/>
<dbReference type="OMA" id="ECGSIRI"/>
<dbReference type="AlphaFoldDB" id="A0A2I1C1C5"/>
<dbReference type="SUPFAM" id="SSF53335">
    <property type="entry name" value="S-adenosyl-L-methionine-dependent methyltransferases"/>
    <property type="match status" value="1"/>
</dbReference>